<dbReference type="InterPro" id="IPR011990">
    <property type="entry name" value="TPR-like_helical_dom_sf"/>
</dbReference>
<dbReference type="PROSITE" id="PS51257">
    <property type="entry name" value="PROKAR_LIPOPROTEIN"/>
    <property type="match status" value="1"/>
</dbReference>
<protein>
    <recommendedName>
        <fullName evidence="4">Lipoprotein</fullName>
    </recommendedName>
</protein>
<organism evidence="2 3">
    <name type="scientific">Bdellovibrio svalbardensis</name>
    <dbReference type="NCBI Taxonomy" id="2972972"/>
    <lineage>
        <taxon>Bacteria</taxon>
        <taxon>Pseudomonadati</taxon>
        <taxon>Bdellovibrionota</taxon>
        <taxon>Bdellovibrionia</taxon>
        <taxon>Bdellovibrionales</taxon>
        <taxon>Pseudobdellovibrionaceae</taxon>
        <taxon>Bdellovibrio</taxon>
    </lineage>
</organism>
<keyword evidence="3" id="KW-1185">Reference proteome</keyword>
<evidence type="ECO:0008006" key="4">
    <source>
        <dbReference type="Google" id="ProtNLM"/>
    </source>
</evidence>
<dbReference type="Gene3D" id="1.25.40.10">
    <property type="entry name" value="Tetratricopeptide repeat domain"/>
    <property type="match status" value="1"/>
</dbReference>
<sequence>MNTDFSKGLALAAGLFFSLSLTACATYQNKVQESRQALVSHDFSKALKDLEPLAANENGDQLVYLLDYATALQISGNYKDSNNAFLKADRLSELVDYQSISRQTGSLLLNQEMVQYKGDTFEKIFINAYLAMNFLELGNLDDALVEARRINEKFIKNRQEEKKSFEMNSFSKYLSAVIWEANKNYDDAYIAYTEAYKIDPTIGPIGEDLIRSAKLARRNDAYQSWKKKFPDVKEEKTWYDKNIGELVVIFQQGWGPRKVPSSNEYRLPALMPVRSETVLTRLSFEGGGNYVSRLIYDVEMAAIQTLKDDYGILVAKRMAGFAAKAVAADQVRQQDRLLGDLTYIALNLADRADLRQWSFLPQSIQMIRIPLAPGKYKFNLEGLTLAGVPTGEGLKDQEVEIQAGKKKFVVWRSLK</sequence>
<accession>A0ABT6DFM4</accession>
<evidence type="ECO:0000313" key="3">
    <source>
        <dbReference type="Proteomes" id="UP001152321"/>
    </source>
</evidence>
<keyword evidence="1" id="KW-0732">Signal</keyword>
<evidence type="ECO:0000313" key="2">
    <source>
        <dbReference type="EMBL" id="MDG0814744.1"/>
    </source>
</evidence>
<evidence type="ECO:0000256" key="1">
    <source>
        <dbReference type="SAM" id="SignalP"/>
    </source>
</evidence>
<gene>
    <name evidence="2" type="ORF">NWE73_00100</name>
</gene>
<dbReference type="EMBL" id="JANRMI010000001">
    <property type="protein sequence ID" value="MDG0814744.1"/>
    <property type="molecule type" value="Genomic_DNA"/>
</dbReference>
<dbReference type="RefSeq" id="WP_277576230.1">
    <property type="nucleotide sequence ID" value="NZ_JANRMI010000001.1"/>
</dbReference>
<dbReference type="SUPFAM" id="SSF48452">
    <property type="entry name" value="TPR-like"/>
    <property type="match status" value="1"/>
</dbReference>
<proteinExistence type="predicted"/>
<feature type="chain" id="PRO_5046272114" description="Lipoprotein" evidence="1">
    <location>
        <begin position="26"/>
        <end position="415"/>
    </location>
</feature>
<name>A0ABT6DFM4_9BACT</name>
<comment type="caution">
    <text evidence="2">The sequence shown here is derived from an EMBL/GenBank/DDBJ whole genome shotgun (WGS) entry which is preliminary data.</text>
</comment>
<feature type="signal peptide" evidence="1">
    <location>
        <begin position="1"/>
        <end position="25"/>
    </location>
</feature>
<dbReference type="Proteomes" id="UP001152321">
    <property type="component" value="Unassembled WGS sequence"/>
</dbReference>
<reference evidence="2" key="1">
    <citation type="submission" date="2022-08" db="EMBL/GenBank/DDBJ databases">
        <title>Novel Bdellovibrio Species Isolated from Svalbard: Designation Bdellovibrio svalbardensis.</title>
        <authorList>
            <person name="Mitchell R.J."/>
            <person name="Choi S.Y."/>
        </authorList>
    </citation>
    <scope>NUCLEOTIDE SEQUENCE</scope>
    <source>
        <strain evidence="2">PAP01</strain>
    </source>
</reference>